<dbReference type="AlphaFoldDB" id="A0A075AG49"/>
<comment type="catalytic activity">
    <reaction evidence="8 9">
        <text>Release of N-terminal amino acids, preferentially methionine, from peptides and arylamides.</text>
        <dbReference type="EC" id="3.4.11.18"/>
    </reaction>
</comment>
<evidence type="ECO:0000256" key="8">
    <source>
        <dbReference type="HAMAP-Rule" id="MF_03174"/>
    </source>
</evidence>
<accession>A0A075AG49</accession>
<dbReference type="GO" id="GO:0070006">
    <property type="term" value="F:metalloaminopeptidase activity"/>
    <property type="evidence" value="ECO:0007669"/>
    <property type="project" value="UniProtKB-UniRule"/>
</dbReference>
<name>A0A075AG49_OPIVI</name>
<keyword evidence="7" id="KW-0862">Zinc</keyword>
<comment type="cofactor">
    <cofactor evidence="8">
        <name>Co(2+)</name>
        <dbReference type="ChEBI" id="CHEBI:48828"/>
    </cofactor>
    <cofactor evidence="8">
        <name>Zn(2+)</name>
        <dbReference type="ChEBI" id="CHEBI:29105"/>
    </cofactor>
    <cofactor evidence="8">
        <name>Mn(2+)</name>
        <dbReference type="ChEBI" id="CHEBI:29035"/>
    </cofactor>
    <cofactor evidence="8">
        <name>Fe(2+)</name>
        <dbReference type="ChEBI" id="CHEBI:29033"/>
    </cofactor>
    <text evidence="8">Binds 2 divalent metal cations per subunit. Has a high-affinity and a low affinity metal-binding site. The true nature of the physiological cofactor is under debate. The enzyme is active with cobalt, zinc, manganese or divalent iron ions. Most likely, methionine aminopeptidases function as mononuclear Fe(2+)-metalloproteases under physiological conditions, and the catalytically relevant metal-binding site has been assigned to the histidine-containing high-affinity site.</text>
</comment>
<keyword evidence="4 8" id="KW-0479">Metal-binding</keyword>
<evidence type="ECO:0000256" key="9">
    <source>
        <dbReference type="RuleBase" id="RU003653"/>
    </source>
</evidence>
<protein>
    <recommendedName>
        <fullName evidence="9">Methionine aminopeptidase</fullName>
        <ecNumber evidence="9">3.4.11.18</ecNumber>
    </recommendedName>
</protein>
<dbReference type="InterPro" id="IPR001714">
    <property type="entry name" value="Pept_M24_MAP"/>
</dbReference>
<feature type="binding site" evidence="8">
    <location>
        <position position="230"/>
    </location>
    <ligand>
        <name>a divalent metal cation</name>
        <dbReference type="ChEBI" id="CHEBI:60240"/>
        <label>1</label>
    </ligand>
</feature>
<dbReference type="OrthoDB" id="3209743at2759"/>
<dbReference type="PROSITE" id="PS00680">
    <property type="entry name" value="MAP_1"/>
    <property type="match status" value="1"/>
</dbReference>
<evidence type="ECO:0000256" key="5">
    <source>
        <dbReference type="ARBA" id="ARBA00022771"/>
    </source>
</evidence>
<dbReference type="HAMAP" id="MF_01974">
    <property type="entry name" value="MetAP_1"/>
    <property type="match status" value="1"/>
</dbReference>
<dbReference type="KEGG" id="ovi:T265_04772"/>
<organism evidence="12 13">
    <name type="scientific">Opisthorchis viverrini</name>
    <name type="common">Southeast Asian liver fluke</name>
    <dbReference type="NCBI Taxonomy" id="6198"/>
    <lineage>
        <taxon>Eukaryota</taxon>
        <taxon>Metazoa</taxon>
        <taxon>Spiralia</taxon>
        <taxon>Lophotrochozoa</taxon>
        <taxon>Platyhelminthes</taxon>
        <taxon>Trematoda</taxon>
        <taxon>Digenea</taxon>
        <taxon>Opisthorchiida</taxon>
        <taxon>Opisthorchiata</taxon>
        <taxon>Opisthorchiidae</taxon>
        <taxon>Opisthorchis</taxon>
    </lineage>
</organism>
<dbReference type="EC" id="3.4.11.18" evidence="9"/>
<dbReference type="NCBIfam" id="TIGR00500">
    <property type="entry name" value="met_pdase_I"/>
    <property type="match status" value="1"/>
</dbReference>
<evidence type="ECO:0000256" key="6">
    <source>
        <dbReference type="ARBA" id="ARBA00022801"/>
    </source>
</evidence>
<feature type="binding site" evidence="8">
    <location>
        <position position="326"/>
    </location>
    <ligand>
        <name>a divalent metal cation</name>
        <dbReference type="ChEBI" id="CHEBI:60240"/>
        <label>2</label>
        <note>catalytic</note>
    </ligand>
</feature>
<feature type="binding site" evidence="8">
    <location>
        <position position="357"/>
    </location>
    <ligand>
        <name>a divalent metal cation</name>
        <dbReference type="ChEBI" id="CHEBI:60240"/>
        <label>2</label>
        <note>catalytic</note>
    </ligand>
</feature>
<dbReference type="Pfam" id="PF15801">
    <property type="entry name" value="zf-C6H2"/>
    <property type="match status" value="1"/>
</dbReference>
<keyword evidence="5" id="KW-0863">Zinc-finger</keyword>
<feature type="binding site" evidence="8">
    <location>
        <position position="230"/>
    </location>
    <ligand>
        <name>a divalent metal cation</name>
        <dbReference type="ChEBI" id="CHEBI:60240"/>
        <label>2</label>
        <note>catalytic</note>
    </ligand>
</feature>
<dbReference type="CTD" id="20318954"/>
<dbReference type="STRING" id="6198.A0A075AG49"/>
<feature type="binding site" evidence="8">
    <location>
        <position position="219"/>
    </location>
    <ligand>
        <name>a divalent metal cation</name>
        <dbReference type="ChEBI" id="CHEBI:60240"/>
        <label>1</label>
    </ligand>
</feature>
<feature type="binding site" evidence="8">
    <location>
        <position position="357"/>
    </location>
    <ligand>
        <name>a divalent metal cation</name>
        <dbReference type="ChEBI" id="CHEBI:60240"/>
        <label>1</label>
    </ligand>
</feature>
<dbReference type="Gene3D" id="3.90.230.10">
    <property type="entry name" value="Creatinase/methionine aminopeptidase superfamily"/>
    <property type="match status" value="1"/>
</dbReference>
<dbReference type="Proteomes" id="UP000054324">
    <property type="component" value="Unassembled WGS sequence"/>
</dbReference>
<feature type="binding site" evidence="8">
    <location>
        <position position="202"/>
    </location>
    <ligand>
        <name>substrate</name>
    </ligand>
</feature>
<dbReference type="InterPro" id="IPR000994">
    <property type="entry name" value="Pept_M24"/>
</dbReference>
<dbReference type="InterPro" id="IPR031615">
    <property type="entry name" value="Zfn-C6H2"/>
</dbReference>
<keyword evidence="6 8" id="KW-0378">Hydrolase</keyword>
<evidence type="ECO:0000256" key="2">
    <source>
        <dbReference type="ARBA" id="ARBA00022490"/>
    </source>
</evidence>
<keyword evidence="13" id="KW-1185">Reference proteome</keyword>
<dbReference type="GO" id="GO:0006508">
    <property type="term" value="P:proteolysis"/>
    <property type="evidence" value="ECO:0007669"/>
    <property type="project" value="UniProtKB-KW"/>
</dbReference>
<dbReference type="GO" id="GO:0005829">
    <property type="term" value="C:cytosol"/>
    <property type="evidence" value="ECO:0007669"/>
    <property type="project" value="TreeGrafter"/>
</dbReference>
<dbReference type="CDD" id="cd01086">
    <property type="entry name" value="MetAP1"/>
    <property type="match status" value="1"/>
</dbReference>
<evidence type="ECO:0000313" key="13">
    <source>
        <dbReference type="Proteomes" id="UP000054324"/>
    </source>
</evidence>
<dbReference type="InterPro" id="IPR002467">
    <property type="entry name" value="Pept_M24A_MAP1"/>
</dbReference>
<dbReference type="InterPro" id="IPR036005">
    <property type="entry name" value="Creatinase/aminopeptidase-like"/>
</dbReference>
<feature type="binding site" evidence="8">
    <location>
        <position position="293"/>
    </location>
    <ligand>
        <name>a divalent metal cation</name>
        <dbReference type="ChEBI" id="CHEBI:60240"/>
        <label>2</label>
        <note>catalytic</note>
    </ligand>
</feature>
<dbReference type="PANTHER" id="PTHR43330:SF7">
    <property type="entry name" value="METHIONINE AMINOPEPTIDASE 1"/>
    <property type="match status" value="1"/>
</dbReference>
<evidence type="ECO:0000256" key="4">
    <source>
        <dbReference type="ARBA" id="ARBA00022723"/>
    </source>
</evidence>
<dbReference type="RefSeq" id="XP_009167861.1">
    <property type="nucleotide sequence ID" value="XM_009169597.1"/>
</dbReference>
<sequence>MANICVTPACGRPSTLRCPTCLKLGITNSFFCSQVRFSSVIVQVVGMFQTVLESSQNNPLGCWYCFANYQLECAFSGGTAPASAVDEEFAGHIFTGSLRPAAKATTYLLAVLGVPHSERQAKGSHMIQTLDDDEAERMRVTCKLAREVLEEGVNAVQVGVTTDEIDRIVHEACIERDCYPSPLNYFNFPKSCCTSINEVICHGIPDQRPLQDGDILNLDITTFHKGFHGDVNETVFVGRPDDRSIRLVKNAYMCLAKSMDAVRPGVKYREMGDIITKQAAVDGFSVVRTYSGHGIHRLFHCPPNVPHYARNKAVGVMKPGHCFTIEPMINEGTWRDELWPDKWTAVTTDGLRSAQFEHTMLILSPEAAHTSGLPIEVLTKRQLKGEDRLASVVSSLSLEQQSHYERYGRPYFVDQLHQLGLDKSITA</sequence>
<dbReference type="GeneID" id="20318954"/>
<feature type="domain" description="Peptidase M24" evidence="10">
    <location>
        <begin position="136"/>
        <end position="362"/>
    </location>
</feature>
<feature type="binding site" evidence="8">
    <location>
        <position position="300"/>
    </location>
    <ligand>
        <name>substrate</name>
    </ligand>
</feature>
<evidence type="ECO:0000256" key="3">
    <source>
        <dbReference type="ARBA" id="ARBA00022670"/>
    </source>
</evidence>
<evidence type="ECO:0000256" key="1">
    <source>
        <dbReference type="ARBA" id="ARBA00022438"/>
    </source>
</evidence>
<keyword evidence="2" id="KW-0963">Cytoplasm</keyword>
<dbReference type="PRINTS" id="PR00599">
    <property type="entry name" value="MAPEPTIDASE"/>
</dbReference>
<dbReference type="EMBL" id="KL596700">
    <property type="protein sequence ID" value="KER28389.1"/>
    <property type="molecule type" value="Genomic_DNA"/>
</dbReference>
<keyword evidence="1 8" id="KW-0031">Aminopeptidase</keyword>
<keyword evidence="3 8" id="KW-0645">Protease</keyword>
<evidence type="ECO:0000256" key="7">
    <source>
        <dbReference type="ARBA" id="ARBA00022833"/>
    </source>
</evidence>
<reference evidence="12 13" key="1">
    <citation type="submission" date="2013-11" db="EMBL/GenBank/DDBJ databases">
        <title>Opisthorchis viverrini - life in the bile duct.</title>
        <authorList>
            <person name="Young N.D."/>
            <person name="Nagarajan N."/>
            <person name="Lin S.J."/>
            <person name="Korhonen P.K."/>
            <person name="Jex A.R."/>
            <person name="Hall R.S."/>
            <person name="Safavi-Hemami H."/>
            <person name="Kaewkong W."/>
            <person name="Bertrand D."/>
            <person name="Gao S."/>
            <person name="Seet Q."/>
            <person name="Wongkham S."/>
            <person name="Teh B.T."/>
            <person name="Wongkham C."/>
            <person name="Intapan P.M."/>
            <person name="Maleewong W."/>
            <person name="Yang X."/>
            <person name="Hu M."/>
            <person name="Wang Z."/>
            <person name="Hofmann A."/>
            <person name="Sternberg P.W."/>
            <person name="Tan P."/>
            <person name="Wang J."/>
            <person name="Gasser R.B."/>
        </authorList>
    </citation>
    <scope>NUCLEOTIDE SEQUENCE [LARGE SCALE GENOMIC DNA]</scope>
</reference>
<dbReference type="Pfam" id="PF00557">
    <property type="entry name" value="Peptidase_M24"/>
    <property type="match status" value="1"/>
</dbReference>
<dbReference type="PANTHER" id="PTHR43330">
    <property type="entry name" value="METHIONINE AMINOPEPTIDASE"/>
    <property type="match status" value="1"/>
</dbReference>
<gene>
    <name evidence="12" type="ORF">T265_04772</name>
</gene>
<evidence type="ECO:0000313" key="12">
    <source>
        <dbReference type="EMBL" id="KER28389.1"/>
    </source>
</evidence>
<evidence type="ECO:0000259" key="10">
    <source>
        <dbReference type="Pfam" id="PF00557"/>
    </source>
</evidence>
<comment type="similarity">
    <text evidence="8">Belongs to the peptidase M24A family. Methionine aminopeptidase type 1 subfamily.</text>
</comment>
<comment type="function">
    <text evidence="9">Cotranslationally removes the N-terminal methionine from nascent proteins. The N-terminal methionine is often cleaved when the second residue in the primary sequence is small and uncharged (Met-Ala-, Cys, Gly, Pro, Ser, Thr, or Val).</text>
</comment>
<dbReference type="GO" id="GO:0008270">
    <property type="term" value="F:zinc ion binding"/>
    <property type="evidence" value="ECO:0007669"/>
    <property type="project" value="UniProtKB-KW"/>
</dbReference>
<evidence type="ECO:0000259" key="11">
    <source>
        <dbReference type="Pfam" id="PF15801"/>
    </source>
</evidence>
<feature type="domain" description="C6H2-type" evidence="11">
    <location>
        <begin position="5"/>
        <end position="37"/>
    </location>
</feature>
<dbReference type="SUPFAM" id="SSF55920">
    <property type="entry name" value="Creatinase/aminopeptidase"/>
    <property type="match status" value="1"/>
</dbReference>
<dbReference type="GO" id="GO:0004239">
    <property type="term" value="F:initiator methionyl aminopeptidase activity"/>
    <property type="evidence" value="ECO:0007669"/>
    <property type="project" value="UniProtKB-UniRule"/>
</dbReference>
<proteinExistence type="inferred from homology"/>